<dbReference type="AlphaFoldDB" id="A0A4Z2IZZ1"/>
<reference evidence="2 3" key="1">
    <citation type="submission" date="2019-03" db="EMBL/GenBank/DDBJ databases">
        <title>First draft genome of Liparis tanakae, snailfish: a comprehensive survey of snailfish specific genes.</title>
        <authorList>
            <person name="Kim W."/>
            <person name="Song I."/>
            <person name="Jeong J.-H."/>
            <person name="Kim D."/>
            <person name="Kim S."/>
            <person name="Ryu S."/>
            <person name="Song J.Y."/>
            <person name="Lee S.K."/>
        </authorList>
    </citation>
    <scope>NUCLEOTIDE SEQUENCE [LARGE SCALE GENOMIC DNA]</scope>
    <source>
        <tissue evidence="2">Muscle</tissue>
    </source>
</reference>
<gene>
    <name evidence="2" type="ORF">EYF80_007004</name>
</gene>
<organism evidence="2 3">
    <name type="scientific">Liparis tanakae</name>
    <name type="common">Tanaka's snailfish</name>
    <dbReference type="NCBI Taxonomy" id="230148"/>
    <lineage>
        <taxon>Eukaryota</taxon>
        <taxon>Metazoa</taxon>
        <taxon>Chordata</taxon>
        <taxon>Craniata</taxon>
        <taxon>Vertebrata</taxon>
        <taxon>Euteleostomi</taxon>
        <taxon>Actinopterygii</taxon>
        <taxon>Neopterygii</taxon>
        <taxon>Teleostei</taxon>
        <taxon>Neoteleostei</taxon>
        <taxon>Acanthomorphata</taxon>
        <taxon>Eupercaria</taxon>
        <taxon>Perciformes</taxon>
        <taxon>Cottioidei</taxon>
        <taxon>Cottales</taxon>
        <taxon>Liparidae</taxon>
        <taxon>Liparis</taxon>
    </lineage>
</organism>
<evidence type="ECO:0000256" key="1">
    <source>
        <dbReference type="SAM" id="MobiDB-lite"/>
    </source>
</evidence>
<proteinExistence type="predicted"/>
<feature type="compositionally biased region" description="Polar residues" evidence="1">
    <location>
        <begin position="78"/>
        <end position="97"/>
    </location>
</feature>
<comment type="caution">
    <text evidence="2">The sequence shown here is derived from an EMBL/GenBank/DDBJ whole genome shotgun (WGS) entry which is preliminary data.</text>
</comment>
<keyword evidence="3" id="KW-1185">Reference proteome</keyword>
<dbReference type="EMBL" id="SRLO01000037">
    <property type="protein sequence ID" value="TNN82763.1"/>
    <property type="molecule type" value="Genomic_DNA"/>
</dbReference>
<name>A0A4Z2IZZ1_9TELE</name>
<dbReference type="Proteomes" id="UP000314294">
    <property type="component" value="Unassembled WGS sequence"/>
</dbReference>
<evidence type="ECO:0000313" key="3">
    <source>
        <dbReference type="Proteomes" id="UP000314294"/>
    </source>
</evidence>
<feature type="region of interest" description="Disordered" evidence="1">
    <location>
        <begin position="66"/>
        <end position="116"/>
    </location>
</feature>
<evidence type="ECO:0000313" key="2">
    <source>
        <dbReference type="EMBL" id="TNN82763.1"/>
    </source>
</evidence>
<accession>A0A4Z2IZZ1</accession>
<sequence>MGDSQADTYWFLMHKCGLSSWSGSATPVGFTRFGSSLRETPSTPLWGPEQMSNQFEEHFRKQNPLPVRARAKQWPDWTDSQPAQRRSEWSSNYQQTHQCDKEQMLRGRASTYRSAD</sequence>
<protein>
    <submittedName>
        <fullName evidence="2">Uncharacterized protein</fullName>
    </submittedName>
</protein>